<dbReference type="InterPro" id="IPR001697">
    <property type="entry name" value="Pyr_Knase"/>
</dbReference>
<organism evidence="23 24">
    <name type="scientific">Philodulcilactobacillus myokoensis</name>
    <dbReference type="NCBI Taxonomy" id="2929573"/>
    <lineage>
        <taxon>Bacteria</taxon>
        <taxon>Bacillati</taxon>
        <taxon>Bacillota</taxon>
        <taxon>Bacilli</taxon>
        <taxon>Lactobacillales</taxon>
        <taxon>Lactobacillaceae</taxon>
        <taxon>Philodulcilactobacillus</taxon>
    </lineage>
</organism>
<evidence type="ECO:0000256" key="3">
    <source>
        <dbReference type="ARBA" id="ARBA00004997"/>
    </source>
</evidence>
<dbReference type="InterPro" id="IPR008279">
    <property type="entry name" value="PEP-util_enz_mobile_dom"/>
</dbReference>
<evidence type="ECO:0000313" key="24">
    <source>
        <dbReference type="Proteomes" id="UP001144204"/>
    </source>
</evidence>
<evidence type="ECO:0000256" key="16">
    <source>
        <dbReference type="ARBA" id="ARBA00023152"/>
    </source>
</evidence>
<keyword evidence="15" id="KW-0630">Potassium</keyword>
<dbReference type="NCBIfam" id="TIGR01064">
    <property type="entry name" value="pyruv_kin"/>
    <property type="match status" value="1"/>
</dbReference>
<accession>A0A9W6ET11</accession>
<comment type="cofactor">
    <cofactor evidence="2">
        <name>K(+)</name>
        <dbReference type="ChEBI" id="CHEBI:29103"/>
    </cofactor>
</comment>
<dbReference type="InterPro" id="IPR040442">
    <property type="entry name" value="Pyrv_kinase-like_dom_sf"/>
</dbReference>
<comment type="cofactor">
    <cofactor evidence="1">
        <name>Mg(2+)</name>
        <dbReference type="ChEBI" id="CHEBI:18420"/>
    </cofactor>
</comment>
<evidence type="ECO:0000256" key="11">
    <source>
        <dbReference type="ARBA" id="ARBA00022741"/>
    </source>
</evidence>
<evidence type="ECO:0000256" key="19">
    <source>
        <dbReference type="RuleBase" id="RU000504"/>
    </source>
</evidence>
<dbReference type="SUPFAM" id="SSF51621">
    <property type="entry name" value="Phosphoenolpyruvate/pyruvate domain"/>
    <property type="match status" value="1"/>
</dbReference>
<evidence type="ECO:0000256" key="17">
    <source>
        <dbReference type="ARBA" id="ARBA00023317"/>
    </source>
</evidence>
<dbReference type="PRINTS" id="PR01050">
    <property type="entry name" value="PYRUVTKNASE"/>
</dbReference>
<dbReference type="SUPFAM" id="SSF50800">
    <property type="entry name" value="PK beta-barrel domain-like"/>
    <property type="match status" value="1"/>
</dbReference>
<sequence>MKKTKIVSTLGPASFDVDTISKLIDAGANIFRFNFSHGSHPEHLKRYHMVQEAEKRTGKTVGIDLDTKGAEIRTTENADGKIQYHTGDKMVIAMDAVDKTTKDKINVTYTGLYDDVHVGGHVLFDDGILDTVIDSKDDSKRELHVTAQNPAVLGSRKTADAPGVSINLPGITEKDSDDIEFGLENMNINFITASFARKPQDILDIRKLLDKHHMEDVQIFPKIENQEGIDNLESIMKVSDGLMVPRGDMAVNIPFENVPLVQNHMIHRCNELGKPVIVATQMLASMAANPRPSRAEVSDVANAVWDGTDATMLSGESANGAYPVKAVQAMSKIDVKAENAFDEYGNFVPKFNNGDVTEAIGNTVSDMAKKLGIHTIVTVTGSGYTARMLSKYHPDANILAITFDDRTRRGLTINWGVHPIVADKPSNANEMFDLASKKALETGLAKEGDLILTVGGSPVGEKGTTNLIRVQLIGSKLTQGQGIGDKAIIGKAFVAKSADEANKKATDGGVLVAKNTNKDYMPAIKKASALVVETGGLTSYAAVAGISMGLPVVVSASHATEKISDGDMITVDSRRGIVYQGATKSL</sequence>
<keyword evidence="9 19" id="KW-0808">Transferase</keyword>
<evidence type="ECO:0000256" key="14">
    <source>
        <dbReference type="ARBA" id="ARBA00022842"/>
    </source>
</evidence>
<dbReference type="PANTHER" id="PTHR11817">
    <property type="entry name" value="PYRUVATE KINASE"/>
    <property type="match status" value="1"/>
</dbReference>
<evidence type="ECO:0000256" key="10">
    <source>
        <dbReference type="ARBA" id="ARBA00022723"/>
    </source>
</evidence>
<evidence type="ECO:0000256" key="7">
    <source>
        <dbReference type="ARBA" id="ARBA00012142"/>
    </source>
</evidence>
<comment type="caution">
    <text evidence="23">The sequence shown here is derived from an EMBL/GenBank/DDBJ whole genome shotgun (WGS) entry which is preliminary data.</text>
</comment>
<dbReference type="NCBIfam" id="NF004978">
    <property type="entry name" value="PRK06354.1"/>
    <property type="match status" value="1"/>
</dbReference>
<keyword evidence="14 19" id="KW-0460">Magnesium</keyword>
<dbReference type="EMBL" id="BRPL01000002">
    <property type="protein sequence ID" value="GLB46898.1"/>
    <property type="molecule type" value="Genomic_DNA"/>
</dbReference>
<dbReference type="RefSeq" id="WP_286136360.1">
    <property type="nucleotide sequence ID" value="NZ_BRPL01000002.1"/>
</dbReference>
<dbReference type="Pfam" id="PF02887">
    <property type="entry name" value="PK_C"/>
    <property type="match status" value="1"/>
</dbReference>
<dbReference type="EC" id="2.7.1.40" evidence="7 18"/>
<evidence type="ECO:0000256" key="12">
    <source>
        <dbReference type="ARBA" id="ARBA00022777"/>
    </source>
</evidence>
<dbReference type="GO" id="GO:0000287">
    <property type="term" value="F:magnesium ion binding"/>
    <property type="evidence" value="ECO:0007669"/>
    <property type="project" value="UniProtKB-UniRule"/>
</dbReference>
<evidence type="ECO:0000256" key="8">
    <source>
        <dbReference type="ARBA" id="ARBA00018587"/>
    </source>
</evidence>
<dbReference type="GO" id="GO:0030955">
    <property type="term" value="F:potassium ion binding"/>
    <property type="evidence" value="ECO:0007669"/>
    <property type="project" value="UniProtKB-UniRule"/>
</dbReference>
<comment type="similarity">
    <text evidence="5 19">Belongs to the pyruvate kinase family.</text>
</comment>
<proteinExistence type="inferred from homology"/>
<evidence type="ECO:0000259" key="20">
    <source>
        <dbReference type="Pfam" id="PF00224"/>
    </source>
</evidence>
<reference evidence="23" key="2">
    <citation type="journal article" date="2023" name="PLoS ONE">
        <title>Philodulcilactobacillus myokoensis gen. nov., sp. nov., a fructophilic, acidophilic, and agar-phobic lactic acid bacterium isolated from fermented vegetable extracts.</title>
        <authorList>
            <person name="Kouya T."/>
            <person name="Ishiyama Y."/>
            <person name="Ohashi S."/>
            <person name="Kumakubo R."/>
            <person name="Yamazaki T."/>
            <person name="Otaki T."/>
        </authorList>
    </citation>
    <scope>NUCLEOTIDE SEQUENCE</scope>
    <source>
        <strain evidence="23">WR16-4</strain>
    </source>
</reference>
<dbReference type="InterPro" id="IPR015813">
    <property type="entry name" value="Pyrv/PenolPyrv_kinase-like_dom"/>
</dbReference>
<evidence type="ECO:0000259" key="21">
    <source>
        <dbReference type="Pfam" id="PF00391"/>
    </source>
</evidence>
<comment type="catalytic activity">
    <reaction evidence="19">
        <text>pyruvate + ATP = phosphoenolpyruvate + ADP + H(+)</text>
        <dbReference type="Rhea" id="RHEA:18157"/>
        <dbReference type="ChEBI" id="CHEBI:15361"/>
        <dbReference type="ChEBI" id="CHEBI:15378"/>
        <dbReference type="ChEBI" id="CHEBI:30616"/>
        <dbReference type="ChEBI" id="CHEBI:58702"/>
        <dbReference type="ChEBI" id="CHEBI:456216"/>
        <dbReference type="EC" id="2.7.1.40"/>
    </reaction>
</comment>
<evidence type="ECO:0000256" key="15">
    <source>
        <dbReference type="ARBA" id="ARBA00022958"/>
    </source>
</evidence>
<evidence type="ECO:0000256" key="13">
    <source>
        <dbReference type="ARBA" id="ARBA00022840"/>
    </source>
</evidence>
<evidence type="ECO:0000256" key="1">
    <source>
        <dbReference type="ARBA" id="ARBA00001946"/>
    </source>
</evidence>
<name>A0A9W6ET11_9LACO</name>
<dbReference type="Gene3D" id="3.50.30.10">
    <property type="entry name" value="Phosphohistidine domain"/>
    <property type="match status" value="1"/>
</dbReference>
<evidence type="ECO:0000256" key="2">
    <source>
        <dbReference type="ARBA" id="ARBA00001958"/>
    </source>
</evidence>
<comment type="pathway">
    <text evidence="3 19">Carbohydrate degradation; glycolysis; pyruvate from D-glyceraldehyde 3-phosphate: step 5/5.</text>
</comment>
<keyword evidence="16 19" id="KW-0324">Glycolysis</keyword>
<keyword evidence="17 23" id="KW-0670">Pyruvate</keyword>
<gene>
    <name evidence="23" type="primary">pyk</name>
    <name evidence="23" type="ORF">WR164_08770</name>
</gene>
<dbReference type="GO" id="GO:0016301">
    <property type="term" value="F:kinase activity"/>
    <property type="evidence" value="ECO:0007669"/>
    <property type="project" value="UniProtKB-KW"/>
</dbReference>
<dbReference type="AlphaFoldDB" id="A0A9W6ET11"/>
<feature type="domain" description="Pyruvate kinase barrel" evidence="20">
    <location>
        <begin position="1"/>
        <end position="327"/>
    </location>
</feature>
<dbReference type="Pfam" id="PF00224">
    <property type="entry name" value="PK"/>
    <property type="match status" value="1"/>
</dbReference>
<dbReference type="FunFam" id="3.50.30.10:FF:000004">
    <property type="entry name" value="Pyruvate kinase"/>
    <property type="match status" value="1"/>
</dbReference>
<dbReference type="InterPro" id="IPR015806">
    <property type="entry name" value="Pyrv_Knase_insert_dom_sf"/>
</dbReference>
<keyword evidence="12 19" id="KW-0418">Kinase</keyword>
<comment type="subunit">
    <text evidence="6">Homotetramer.</text>
</comment>
<dbReference type="Proteomes" id="UP001144204">
    <property type="component" value="Unassembled WGS sequence"/>
</dbReference>
<dbReference type="Gene3D" id="2.40.33.10">
    <property type="entry name" value="PK beta-barrel domain-like"/>
    <property type="match status" value="1"/>
</dbReference>
<dbReference type="InterPro" id="IPR011037">
    <property type="entry name" value="Pyrv_Knase-like_insert_dom_sf"/>
</dbReference>
<protein>
    <recommendedName>
        <fullName evidence="8 18">Pyruvate kinase</fullName>
        <ecNumber evidence="7 18">2.7.1.40</ecNumber>
    </recommendedName>
</protein>
<keyword evidence="24" id="KW-1185">Reference proteome</keyword>
<dbReference type="InterPro" id="IPR015793">
    <property type="entry name" value="Pyrv_Knase_brl"/>
</dbReference>
<dbReference type="Gene3D" id="3.20.20.60">
    <property type="entry name" value="Phosphoenolpyruvate-binding domains"/>
    <property type="match status" value="1"/>
</dbReference>
<dbReference type="SUPFAM" id="SSF52935">
    <property type="entry name" value="PK C-terminal domain-like"/>
    <property type="match status" value="1"/>
</dbReference>
<evidence type="ECO:0000256" key="9">
    <source>
        <dbReference type="ARBA" id="ARBA00022679"/>
    </source>
</evidence>
<evidence type="ECO:0000256" key="4">
    <source>
        <dbReference type="ARBA" id="ARBA00006237"/>
    </source>
</evidence>
<keyword evidence="11" id="KW-0547">Nucleotide-binding</keyword>
<dbReference type="NCBIfam" id="NF004491">
    <property type="entry name" value="PRK05826.1"/>
    <property type="match status" value="1"/>
</dbReference>
<evidence type="ECO:0000256" key="5">
    <source>
        <dbReference type="ARBA" id="ARBA00008663"/>
    </source>
</evidence>
<dbReference type="InterPro" id="IPR015795">
    <property type="entry name" value="Pyrv_Knase_C"/>
</dbReference>
<evidence type="ECO:0000313" key="23">
    <source>
        <dbReference type="EMBL" id="GLB46898.1"/>
    </source>
</evidence>
<dbReference type="GO" id="GO:0005524">
    <property type="term" value="F:ATP binding"/>
    <property type="evidence" value="ECO:0007669"/>
    <property type="project" value="UniProtKB-KW"/>
</dbReference>
<evidence type="ECO:0000259" key="22">
    <source>
        <dbReference type="Pfam" id="PF02887"/>
    </source>
</evidence>
<keyword evidence="13" id="KW-0067">ATP-binding</keyword>
<feature type="domain" description="PEP-utilising enzyme mobile" evidence="21">
    <location>
        <begin position="507"/>
        <end position="576"/>
    </location>
</feature>
<feature type="domain" description="Pyruvate kinase C-terminal" evidence="22">
    <location>
        <begin position="358"/>
        <end position="470"/>
    </location>
</feature>
<dbReference type="GO" id="GO:0004743">
    <property type="term" value="F:pyruvate kinase activity"/>
    <property type="evidence" value="ECO:0007669"/>
    <property type="project" value="UniProtKB-UniRule"/>
</dbReference>
<evidence type="ECO:0000256" key="6">
    <source>
        <dbReference type="ARBA" id="ARBA00011881"/>
    </source>
</evidence>
<keyword evidence="10" id="KW-0479">Metal-binding</keyword>
<dbReference type="InterPro" id="IPR036918">
    <property type="entry name" value="Pyrv_Knase_C_sf"/>
</dbReference>
<dbReference type="Pfam" id="PF00391">
    <property type="entry name" value="PEP-utilizers"/>
    <property type="match status" value="1"/>
</dbReference>
<dbReference type="Gene3D" id="3.40.1380.20">
    <property type="entry name" value="Pyruvate kinase, C-terminal domain"/>
    <property type="match status" value="1"/>
</dbReference>
<evidence type="ECO:0000256" key="18">
    <source>
        <dbReference type="NCBIfam" id="TIGR01064"/>
    </source>
</evidence>
<reference evidence="23" key="1">
    <citation type="submission" date="2022-07" db="EMBL/GenBank/DDBJ databases">
        <authorList>
            <person name="Kouya T."/>
            <person name="Ishiyama Y."/>
        </authorList>
    </citation>
    <scope>NUCLEOTIDE SEQUENCE</scope>
    <source>
        <strain evidence="23">WR16-4</strain>
    </source>
</reference>
<comment type="similarity">
    <text evidence="4">In the C-terminal section; belongs to the PEP-utilizing enzyme family.</text>
</comment>